<dbReference type="SUPFAM" id="SSF161098">
    <property type="entry name" value="MetI-like"/>
    <property type="match status" value="2"/>
</dbReference>
<evidence type="ECO:0000256" key="5">
    <source>
        <dbReference type="ARBA" id="ARBA00022989"/>
    </source>
</evidence>
<feature type="transmembrane region" description="Helical" evidence="7">
    <location>
        <begin position="199"/>
        <end position="218"/>
    </location>
</feature>
<dbReference type="AlphaFoldDB" id="A0A1Y5EBQ6"/>
<feature type="domain" description="ABC transmembrane type-1" evidence="8">
    <location>
        <begin position="75"/>
        <end position="246"/>
    </location>
</feature>
<organism evidence="9 10">
    <name type="scientific">Colwellia psychrerythraea</name>
    <name type="common">Vibrio psychroerythus</name>
    <dbReference type="NCBI Taxonomy" id="28229"/>
    <lineage>
        <taxon>Bacteria</taxon>
        <taxon>Pseudomonadati</taxon>
        <taxon>Pseudomonadota</taxon>
        <taxon>Gammaproteobacteria</taxon>
        <taxon>Alteromonadales</taxon>
        <taxon>Colwelliaceae</taxon>
        <taxon>Colwellia</taxon>
    </lineage>
</organism>
<evidence type="ECO:0000256" key="2">
    <source>
        <dbReference type="ARBA" id="ARBA00022448"/>
    </source>
</evidence>
<protein>
    <submittedName>
        <fullName evidence="9">ABC transporter permease</fullName>
    </submittedName>
</protein>
<feature type="transmembrane region" description="Helical" evidence="7">
    <location>
        <begin position="476"/>
        <end position="498"/>
    </location>
</feature>
<evidence type="ECO:0000256" key="4">
    <source>
        <dbReference type="ARBA" id="ARBA00022692"/>
    </source>
</evidence>
<feature type="transmembrane region" description="Helical" evidence="7">
    <location>
        <begin position="444"/>
        <end position="464"/>
    </location>
</feature>
<dbReference type="InterPro" id="IPR035906">
    <property type="entry name" value="MetI-like_sf"/>
</dbReference>
<keyword evidence="5 7" id="KW-1133">Transmembrane helix</keyword>
<dbReference type="PANTHER" id="PTHR30043:SF1">
    <property type="entry name" value="ABC TRANSPORT SYSTEM PERMEASE PROTEIN P69"/>
    <property type="match status" value="1"/>
</dbReference>
<comment type="similarity">
    <text evidence="7">Belongs to the binding-protein-dependent transport system permease family.</text>
</comment>
<evidence type="ECO:0000259" key="8">
    <source>
        <dbReference type="PROSITE" id="PS50928"/>
    </source>
</evidence>
<feature type="transmembrane region" description="Helical" evidence="7">
    <location>
        <begin position="230"/>
        <end position="247"/>
    </location>
</feature>
<reference evidence="10" key="1">
    <citation type="journal article" date="2017" name="Proc. Natl. Acad. Sci. U.S.A.">
        <title>Simulation of Deepwater Horizon oil plume reveals substrate specialization within a complex community of hydrocarbon degraders.</title>
        <authorList>
            <person name="Hu P."/>
            <person name="Dubinsky E.A."/>
            <person name="Probst A.J."/>
            <person name="Wang J."/>
            <person name="Sieber C.M.K."/>
            <person name="Tom L.M."/>
            <person name="Gardinali P."/>
            <person name="Banfield J.F."/>
            <person name="Atlas R.M."/>
            <person name="Andersen G.L."/>
        </authorList>
    </citation>
    <scope>NUCLEOTIDE SEQUENCE [LARGE SCALE GENOMIC DNA]</scope>
</reference>
<dbReference type="GO" id="GO:0005886">
    <property type="term" value="C:plasma membrane"/>
    <property type="evidence" value="ECO:0007669"/>
    <property type="project" value="UniProtKB-SubCell"/>
</dbReference>
<comment type="subcellular location">
    <subcellularLocation>
        <location evidence="1 7">Cell membrane</location>
        <topology evidence="1 7">Multi-pass membrane protein</topology>
    </subcellularLocation>
</comment>
<evidence type="ECO:0000313" key="10">
    <source>
        <dbReference type="Proteomes" id="UP000243053"/>
    </source>
</evidence>
<dbReference type="InterPro" id="IPR000515">
    <property type="entry name" value="MetI-like"/>
</dbReference>
<keyword evidence="2 7" id="KW-0813">Transport</keyword>
<feature type="transmembrane region" description="Helical" evidence="7">
    <location>
        <begin position="358"/>
        <end position="378"/>
    </location>
</feature>
<evidence type="ECO:0000313" key="9">
    <source>
        <dbReference type="EMBL" id="OUR78157.1"/>
    </source>
</evidence>
<dbReference type="GO" id="GO:0055085">
    <property type="term" value="P:transmembrane transport"/>
    <property type="evidence" value="ECO:0007669"/>
    <property type="project" value="InterPro"/>
</dbReference>
<name>A0A1Y5EBQ6_COLPS</name>
<evidence type="ECO:0000256" key="1">
    <source>
        <dbReference type="ARBA" id="ARBA00004651"/>
    </source>
</evidence>
<feature type="transmembrane region" description="Helical" evidence="7">
    <location>
        <begin position="314"/>
        <end position="337"/>
    </location>
</feature>
<keyword evidence="3" id="KW-1003">Cell membrane</keyword>
<dbReference type="PANTHER" id="PTHR30043">
    <property type="entry name" value="PHOSPHONATES TRANSPORT SYSTEM PERMEASE PROTEIN"/>
    <property type="match status" value="1"/>
</dbReference>
<dbReference type="Proteomes" id="UP000243053">
    <property type="component" value="Unassembled WGS sequence"/>
</dbReference>
<feature type="transmembrane region" description="Helical" evidence="7">
    <location>
        <begin position="384"/>
        <end position="403"/>
    </location>
</feature>
<accession>A0A1Y5EBQ6</accession>
<evidence type="ECO:0000256" key="6">
    <source>
        <dbReference type="ARBA" id="ARBA00023136"/>
    </source>
</evidence>
<keyword evidence="6 7" id="KW-0472">Membrane</keyword>
<dbReference type="Gene3D" id="1.10.3720.10">
    <property type="entry name" value="MetI-like"/>
    <property type="match status" value="2"/>
</dbReference>
<evidence type="ECO:0000256" key="7">
    <source>
        <dbReference type="RuleBase" id="RU363032"/>
    </source>
</evidence>
<dbReference type="EMBL" id="MAAF01000083">
    <property type="protein sequence ID" value="OUR78157.1"/>
    <property type="molecule type" value="Genomic_DNA"/>
</dbReference>
<comment type="caution">
    <text evidence="9">The sequence shown here is derived from an EMBL/GenBank/DDBJ whole genome shotgun (WGS) entry which is preliminary data.</text>
</comment>
<keyword evidence="4 7" id="KW-0812">Transmembrane</keyword>
<feature type="transmembrane region" description="Helical" evidence="7">
    <location>
        <begin position="70"/>
        <end position="98"/>
    </location>
</feature>
<feature type="transmembrane region" description="Helical" evidence="7">
    <location>
        <begin position="21"/>
        <end position="40"/>
    </location>
</feature>
<gene>
    <name evidence="9" type="ORF">A9Q75_13920</name>
</gene>
<evidence type="ECO:0000256" key="3">
    <source>
        <dbReference type="ARBA" id="ARBA00022475"/>
    </source>
</evidence>
<sequence length="508" mass="56607">MSQLQQVKSSHYSLCYWQIGYWQKITLSIWLIALVIIPFADIEIVSFDPFLELTRMVNGLVTPDFFATEYLLQAILQTVNFAIIGVCLGLVLGAPLALIYQNPIVSSCCAFLRAIHEIFWALLFLQVFGLSPITGILAIAIPFAATFARVFHDIINQSSDSPLESIDSRADIISRFTYGKIAQVMPQLMSYTRYRFECALRSSAVLGFIGMPTLGFYMETAFKQGNYSEGAALLIIFIALIGSIRYWCPPKLLGIYLVIACVTLVDIPNVDSNLLVRFISQDILPPALVNVATLAEIQWSSLTTWFSTILSEQAIPGAIATITLALLALAATHFITLSTHAVASKHLCPAPLTWLGRFILLIGRSVPEYILAFIFLMLLGPSMLPAVIALAIHNGCVIAYLAVKQSNTITPQQMQMTRLNQFNYHIMPTIYPNMMALMFYRFEIIVRETAVFGILGIMTLGFYIDSNFSEIRYSNALVLITCTALLNVVIDIISRRLLKFPQTSKTRC</sequence>
<dbReference type="PROSITE" id="PS50928">
    <property type="entry name" value="ABC_TM1"/>
    <property type="match status" value="1"/>
</dbReference>
<proteinExistence type="inferred from homology"/>
<dbReference type="Pfam" id="PF00528">
    <property type="entry name" value="BPD_transp_1"/>
    <property type="match status" value="1"/>
</dbReference>
<feature type="transmembrane region" description="Helical" evidence="7">
    <location>
        <begin position="118"/>
        <end position="141"/>
    </location>
</feature>